<feature type="region of interest" description="Disordered" evidence="1">
    <location>
        <begin position="84"/>
        <end position="107"/>
    </location>
</feature>
<name>A0A167BFW3_COLIC</name>
<accession>A0A167BFW3</accession>
<proteinExistence type="predicted"/>
<dbReference type="Proteomes" id="UP000076584">
    <property type="component" value="Unassembled WGS sequence"/>
</dbReference>
<protein>
    <submittedName>
        <fullName evidence="2">Uncharacterized protein</fullName>
    </submittedName>
</protein>
<dbReference type="AlphaFoldDB" id="A0A167BFW3"/>
<organism evidence="2 3">
    <name type="scientific">Colletotrichum incanum</name>
    <name type="common">Soybean anthracnose fungus</name>
    <dbReference type="NCBI Taxonomy" id="1573173"/>
    <lineage>
        <taxon>Eukaryota</taxon>
        <taxon>Fungi</taxon>
        <taxon>Dikarya</taxon>
        <taxon>Ascomycota</taxon>
        <taxon>Pezizomycotina</taxon>
        <taxon>Sordariomycetes</taxon>
        <taxon>Hypocreomycetidae</taxon>
        <taxon>Glomerellales</taxon>
        <taxon>Glomerellaceae</taxon>
        <taxon>Colletotrichum</taxon>
        <taxon>Colletotrichum spaethianum species complex</taxon>
    </lineage>
</organism>
<evidence type="ECO:0000256" key="1">
    <source>
        <dbReference type="SAM" id="MobiDB-lite"/>
    </source>
</evidence>
<comment type="caution">
    <text evidence="2">The sequence shown here is derived from an EMBL/GenBank/DDBJ whole genome shotgun (WGS) entry which is preliminary data.</text>
</comment>
<keyword evidence="3" id="KW-1185">Reference proteome</keyword>
<dbReference type="PROSITE" id="PS51257">
    <property type="entry name" value="PROKAR_LIPOPROTEIN"/>
    <property type="match status" value="1"/>
</dbReference>
<sequence>MKNNSHLSRLQLRSQTTYCTLQHSLHIQNGLSGCRYSLTRHHGRCAGCCRPASLQAQALLCMQGREGQARRVHALLQRRRPVQRLPVHDRPVPGLHEGVRFHGVDDG</sequence>
<evidence type="ECO:0000313" key="3">
    <source>
        <dbReference type="Proteomes" id="UP000076584"/>
    </source>
</evidence>
<reference evidence="2 3" key="1">
    <citation type="submission" date="2015-06" db="EMBL/GenBank/DDBJ databases">
        <title>Survival trade-offs in plant roots during colonization by closely related pathogenic and mutualistic fungi.</title>
        <authorList>
            <person name="Hacquard S."/>
            <person name="Kracher B."/>
            <person name="Hiruma K."/>
            <person name="Weinman A."/>
            <person name="Muench P."/>
            <person name="Garrido Oter R."/>
            <person name="Ver Loren van Themaat E."/>
            <person name="Dallerey J.-F."/>
            <person name="Damm U."/>
            <person name="Henrissat B."/>
            <person name="Lespinet O."/>
            <person name="Thon M."/>
            <person name="Kemen E."/>
            <person name="McHardy A.C."/>
            <person name="Schulze-Lefert P."/>
            <person name="O'Connell R.J."/>
        </authorList>
    </citation>
    <scope>NUCLEOTIDE SEQUENCE [LARGE SCALE GENOMIC DNA]</scope>
    <source>
        <strain evidence="2 3">MAFF 238704</strain>
    </source>
</reference>
<feature type="compositionally biased region" description="Basic and acidic residues" evidence="1">
    <location>
        <begin position="86"/>
        <end position="107"/>
    </location>
</feature>
<evidence type="ECO:0000313" key="2">
    <source>
        <dbReference type="EMBL" id="KZL81284.1"/>
    </source>
</evidence>
<dbReference type="EMBL" id="LFIW01001670">
    <property type="protein sequence ID" value="KZL81284.1"/>
    <property type="molecule type" value="Genomic_DNA"/>
</dbReference>
<gene>
    <name evidence="2" type="ORF">CI238_00404</name>
</gene>